<feature type="coiled-coil region" evidence="1">
    <location>
        <begin position="47"/>
        <end position="74"/>
    </location>
</feature>
<dbReference type="RefSeq" id="WP_380700916.1">
    <property type="nucleotide sequence ID" value="NZ_JBHSAP010000001.1"/>
</dbReference>
<reference evidence="4" key="1">
    <citation type="journal article" date="2019" name="Int. J. Syst. Evol. Microbiol.">
        <title>The Global Catalogue of Microorganisms (GCM) 10K type strain sequencing project: providing services to taxonomists for standard genome sequencing and annotation.</title>
        <authorList>
            <consortium name="The Broad Institute Genomics Platform"/>
            <consortium name="The Broad Institute Genome Sequencing Center for Infectious Disease"/>
            <person name="Wu L."/>
            <person name="Ma J."/>
        </authorList>
    </citation>
    <scope>NUCLEOTIDE SEQUENCE [LARGE SCALE GENOMIC DNA]</scope>
    <source>
        <strain evidence="4">IBRC-M 10813</strain>
    </source>
</reference>
<keyword evidence="2" id="KW-1133">Transmembrane helix</keyword>
<evidence type="ECO:0000313" key="3">
    <source>
        <dbReference type="EMBL" id="MFC4075213.1"/>
    </source>
</evidence>
<gene>
    <name evidence="3" type="ORF">ACFOUO_00040</name>
</gene>
<sequence length="97" mass="11071">MGEGVTITSKEMFSLIQDVARGQQRIEARLENMEKGLITAYQADERSRKALELAKDMEKETESLKDRAKTLETRQWWLWGAIALLGLKALFHFTQGG</sequence>
<keyword evidence="1" id="KW-0175">Coiled coil</keyword>
<evidence type="ECO:0000256" key="1">
    <source>
        <dbReference type="SAM" id="Coils"/>
    </source>
</evidence>
<accession>A0ABV8JA62</accession>
<protein>
    <recommendedName>
        <fullName evidence="5">Holin</fullName>
    </recommendedName>
</protein>
<keyword evidence="2" id="KW-0472">Membrane</keyword>
<feature type="transmembrane region" description="Helical" evidence="2">
    <location>
        <begin position="76"/>
        <end position="94"/>
    </location>
</feature>
<organism evidence="3 4">
    <name type="scientific">Salinithrix halophila</name>
    <dbReference type="NCBI Taxonomy" id="1485204"/>
    <lineage>
        <taxon>Bacteria</taxon>
        <taxon>Bacillati</taxon>
        <taxon>Bacillota</taxon>
        <taxon>Bacilli</taxon>
        <taxon>Bacillales</taxon>
        <taxon>Thermoactinomycetaceae</taxon>
        <taxon>Salinithrix</taxon>
    </lineage>
</organism>
<evidence type="ECO:0000256" key="2">
    <source>
        <dbReference type="SAM" id="Phobius"/>
    </source>
</evidence>
<name>A0ABV8JA62_9BACL</name>
<keyword evidence="2" id="KW-0812">Transmembrane</keyword>
<keyword evidence="4" id="KW-1185">Reference proteome</keyword>
<dbReference type="Proteomes" id="UP001595843">
    <property type="component" value="Unassembled WGS sequence"/>
</dbReference>
<evidence type="ECO:0008006" key="5">
    <source>
        <dbReference type="Google" id="ProtNLM"/>
    </source>
</evidence>
<proteinExistence type="predicted"/>
<comment type="caution">
    <text evidence="3">The sequence shown here is derived from an EMBL/GenBank/DDBJ whole genome shotgun (WGS) entry which is preliminary data.</text>
</comment>
<evidence type="ECO:0000313" key="4">
    <source>
        <dbReference type="Proteomes" id="UP001595843"/>
    </source>
</evidence>
<dbReference type="EMBL" id="JBHSAP010000001">
    <property type="protein sequence ID" value="MFC4075213.1"/>
    <property type="molecule type" value="Genomic_DNA"/>
</dbReference>